<keyword evidence="2" id="KW-1185">Reference proteome</keyword>
<evidence type="ECO:0000313" key="2">
    <source>
        <dbReference type="Proteomes" id="UP000254651"/>
    </source>
</evidence>
<protein>
    <submittedName>
        <fullName evidence="1">Uncharacterized protein</fullName>
    </submittedName>
</protein>
<name>A0A378UHU2_BERDE</name>
<dbReference type="Proteomes" id="UP000254651">
    <property type="component" value="Unassembled WGS sequence"/>
</dbReference>
<dbReference type="EMBL" id="UGQS01000001">
    <property type="protein sequence ID" value="STZ76042.1"/>
    <property type="molecule type" value="Genomic_DNA"/>
</dbReference>
<accession>A0A378UHU2</accession>
<dbReference type="AlphaFoldDB" id="A0A378UHU2"/>
<sequence length="67" mass="8438">MKDSFRLIFRRPFCLLLREKRIIGWEEQLDWMCFARRKRQMMDMKYKEMGSVRQTIKNSRIKRLLPK</sequence>
<proteinExistence type="predicted"/>
<organism evidence="1 2">
    <name type="scientific">Bergeriella denitrificans</name>
    <name type="common">Neisseria denitrificans</name>
    <dbReference type="NCBI Taxonomy" id="494"/>
    <lineage>
        <taxon>Bacteria</taxon>
        <taxon>Pseudomonadati</taxon>
        <taxon>Pseudomonadota</taxon>
        <taxon>Betaproteobacteria</taxon>
        <taxon>Neisseriales</taxon>
        <taxon>Neisseriaceae</taxon>
        <taxon>Bergeriella</taxon>
    </lineage>
</organism>
<gene>
    <name evidence="1" type="ORF">NCTC10295_00797</name>
</gene>
<evidence type="ECO:0000313" key="1">
    <source>
        <dbReference type="EMBL" id="STZ76042.1"/>
    </source>
</evidence>
<dbReference type="RefSeq" id="WP_066076358.1">
    <property type="nucleotide sequence ID" value="NZ_CP181246.1"/>
</dbReference>
<reference evidence="1 2" key="1">
    <citation type="submission" date="2018-06" db="EMBL/GenBank/DDBJ databases">
        <authorList>
            <consortium name="Pathogen Informatics"/>
            <person name="Doyle S."/>
        </authorList>
    </citation>
    <scope>NUCLEOTIDE SEQUENCE [LARGE SCALE GENOMIC DNA]</scope>
    <source>
        <strain evidence="1 2">NCTC10295</strain>
    </source>
</reference>